<keyword evidence="6" id="KW-1185">Reference proteome</keyword>
<evidence type="ECO:0000256" key="3">
    <source>
        <dbReference type="ARBA" id="ARBA00022448"/>
    </source>
</evidence>
<keyword evidence="4" id="KW-0732">Signal</keyword>
<accession>A0ABU1IUR6</accession>
<dbReference type="Proteomes" id="UP001185028">
    <property type="component" value="Unassembled WGS sequence"/>
</dbReference>
<protein>
    <submittedName>
        <fullName evidence="5">Multiple sugar transport system substrate-binding protein</fullName>
    </submittedName>
</protein>
<evidence type="ECO:0000256" key="4">
    <source>
        <dbReference type="ARBA" id="ARBA00022729"/>
    </source>
</evidence>
<comment type="subcellular location">
    <subcellularLocation>
        <location evidence="1">Cell envelope</location>
    </subcellularLocation>
</comment>
<dbReference type="CDD" id="cd14748">
    <property type="entry name" value="PBP2_UgpB"/>
    <property type="match status" value="1"/>
</dbReference>
<proteinExistence type="inferred from homology"/>
<evidence type="ECO:0000313" key="6">
    <source>
        <dbReference type="Proteomes" id="UP001185028"/>
    </source>
</evidence>
<keyword evidence="5" id="KW-0762">Sugar transport</keyword>
<dbReference type="Gene3D" id="3.40.190.10">
    <property type="entry name" value="Periplasmic binding protein-like II"/>
    <property type="match status" value="1"/>
</dbReference>
<evidence type="ECO:0000313" key="5">
    <source>
        <dbReference type="EMBL" id="MDR6243009.1"/>
    </source>
</evidence>
<dbReference type="EMBL" id="JAVDQH010000003">
    <property type="protein sequence ID" value="MDR6243009.1"/>
    <property type="molecule type" value="Genomic_DNA"/>
</dbReference>
<comment type="caution">
    <text evidence="5">The sequence shown here is derived from an EMBL/GenBank/DDBJ whole genome shotgun (WGS) entry which is preliminary data.</text>
</comment>
<dbReference type="SUPFAM" id="SSF53850">
    <property type="entry name" value="Periplasmic binding protein-like II"/>
    <property type="match status" value="1"/>
</dbReference>
<comment type="similarity">
    <text evidence="2">Belongs to the bacterial solute-binding protein 1 family.</text>
</comment>
<dbReference type="InterPro" id="IPR050490">
    <property type="entry name" value="Bact_solute-bd_prot1"/>
</dbReference>
<dbReference type="InterPro" id="IPR006059">
    <property type="entry name" value="SBP"/>
</dbReference>
<dbReference type="Pfam" id="PF13416">
    <property type="entry name" value="SBP_bac_8"/>
    <property type="match status" value="1"/>
</dbReference>
<name>A0ABU1IUR6_9BACL</name>
<dbReference type="PANTHER" id="PTHR43649">
    <property type="entry name" value="ARABINOSE-BINDING PROTEIN-RELATED"/>
    <property type="match status" value="1"/>
</dbReference>
<keyword evidence="3" id="KW-0813">Transport</keyword>
<reference evidence="5 6" key="1">
    <citation type="submission" date="2023-07" db="EMBL/GenBank/DDBJ databases">
        <title>Genomic Encyclopedia of Type Strains, Phase IV (KMG-IV): sequencing the most valuable type-strain genomes for metagenomic binning, comparative biology and taxonomic classification.</title>
        <authorList>
            <person name="Goeker M."/>
        </authorList>
    </citation>
    <scope>NUCLEOTIDE SEQUENCE [LARGE SCALE GENOMIC DNA]</scope>
    <source>
        <strain evidence="5 6">DSM 22170</strain>
    </source>
</reference>
<gene>
    <name evidence="5" type="ORF">JOC58_000894</name>
</gene>
<organism evidence="5 6">
    <name type="scientific">Paenibacillus hunanensis</name>
    <dbReference type="NCBI Taxonomy" id="539262"/>
    <lineage>
        <taxon>Bacteria</taxon>
        <taxon>Bacillati</taxon>
        <taxon>Bacillota</taxon>
        <taxon>Bacilli</taxon>
        <taxon>Bacillales</taxon>
        <taxon>Paenibacillaceae</taxon>
        <taxon>Paenibacillus</taxon>
    </lineage>
</organism>
<dbReference type="PANTHER" id="PTHR43649:SF31">
    <property type="entry name" value="SN-GLYCEROL-3-PHOSPHATE-BINDING PERIPLASMIC PROTEIN UGPB"/>
    <property type="match status" value="1"/>
</dbReference>
<evidence type="ECO:0000256" key="2">
    <source>
        <dbReference type="ARBA" id="ARBA00008520"/>
    </source>
</evidence>
<sequence length="478" mass="51900">MNLFSMWKNKIAKQRVNTLNEVNEQPTPARSSRTFGWKSGLSLVMMSTFLITTACGSPSSGSTPAAASSSTGAQTTASSGPVEIEFWYGLGGKLGDNMKKMIDDFNASQKDVIVKGVVQADYDETTQKLQAAIAAGQVPAAVLSSNVEWAKKGYYAPMDQFISADPDFKKDDFVQTFLQQGQVDGKQYFLPMYGTTQVMYYRKDALKAAGIDPSSLTTWEALSAAAAKMTKKSGSKTTFYGWEPMWGADNMIDAVLSKGGSILSADGKTVTIDTPEWTSTWESFRKWIHDDSIMTIHSGGQGWEYWYKTIDDVMKNKAAGYTGSSGDQGDLDFKIVGAMEQPGWEGVGQGKPVANAIMAGIPAQASPEQQQAAFKWLTYFSKASNTAQWSMNTGYIAVRQSALQDEKFKAFSAKNPQIEVPLKQASHASPPFQDPTGGKITDALKVAADQVQINNVPAAQALAEAQKKAQQELDRANR</sequence>
<evidence type="ECO:0000256" key="1">
    <source>
        <dbReference type="ARBA" id="ARBA00004196"/>
    </source>
</evidence>